<keyword evidence="2" id="KW-0964">Secreted</keyword>
<dbReference type="Ensembl" id="ENSOABT00000075369.1">
    <property type="protein sequence ID" value="ENSOABP00000074054.1"/>
    <property type="gene ID" value="ENSOABG00000026625.1"/>
</dbReference>
<gene>
    <name evidence="12" type="primary">IFNAR2</name>
</gene>
<feature type="compositionally biased region" description="Acidic residues" evidence="8">
    <location>
        <begin position="434"/>
        <end position="446"/>
    </location>
</feature>
<dbReference type="SMART" id="SM00202">
    <property type="entry name" value="SR"/>
    <property type="match status" value="1"/>
</dbReference>
<keyword evidence="6" id="KW-0325">Glycoprotein</keyword>
<organism evidence="12 13">
    <name type="scientific">Oreochromis aureus</name>
    <name type="common">Israeli tilapia</name>
    <name type="synonym">Chromis aureus</name>
    <dbReference type="NCBI Taxonomy" id="47969"/>
    <lineage>
        <taxon>Eukaryota</taxon>
        <taxon>Metazoa</taxon>
        <taxon>Chordata</taxon>
        <taxon>Craniata</taxon>
        <taxon>Vertebrata</taxon>
        <taxon>Euteleostomi</taxon>
        <taxon>Actinopterygii</taxon>
        <taxon>Neopterygii</taxon>
        <taxon>Teleostei</taxon>
        <taxon>Neoteleostei</taxon>
        <taxon>Acanthomorphata</taxon>
        <taxon>Ovalentaria</taxon>
        <taxon>Cichlomorphae</taxon>
        <taxon>Cichliformes</taxon>
        <taxon>Cichlidae</taxon>
        <taxon>African cichlids</taxon>
        <taxon>Pseudocrenilabrinae</taxon>
        <taxon>Oreochromini</taxon>
        <taxon>Oreochromis</taxon>
    </lineage>
</organism>
<dbReference type="PROSITE" id="PS50287">
    <property type="entry name" value="SRCR_2"/>
    <property type="match status" value="1"/>
</dbReference>
<dbReference type="GO" id="GO:0031638">
    <property type="term" value="P:zymogen activation"/>
    <property type="evidence" value="ECO:0007669"/>
    <property type="project" value="TreeGrafter"/>
</dbReference>
<evidence type="ECO:0000256" key="6">
    <source>
        <dbReference type="ARBA" id="ARBA00023180"/>
    </source>
</evidence>
<name>A0AAZ1Y2K7_OREAU</name>
<evidence type="ECO:0000256" key="2">
    <source>
        <dbReference type="ARBA" id="ARBA00022525"/>
    </source>
</evidence>
<evidence type="ECO:0000259" key="10">
    <source>
        <dbReference type="PROSITE" id="PS50287"/>
    </source>
</evidence>
<feature type="region of interest" description="Disordered" evidence="8">
    <location>
        <begin position="294"/>
        <end position="494"/>
    </location>
</feature>
<protein>
    <recommendedName>
        <fullName evidence="14">SRCR domain-containing protein</fullName>
    </recommendedName>
</protein>
<evidence type="ECO:0000256" key="4">
    <source>
        <dbReference type="ARBA" id="ARBA00022737"/>
    </source>
</evidence>
<feature type="compositionally biased region" description="Acidic residues" evidence="8">
    <location>
        <begin position="468"/>
        <end position="494"/>
    </location>
</feature>
<dbReference type="InterPro" id="IPR036772">
    <property type="entry name" value="SRCR-like_dom_sf"/>
</dbReference>
<dbReference type="PROSITE" id="PS50835">
    <property type="entry name" value="IG_LIKE"/>
    <property type="match status" value="1"/>
</dbReference>
<evidence type="ECO:0000256" key="1">
    <source>
        <dbReference type="ARBA" id="ARBA00004613"/>
    </source>
</evidence>
<evidence type="ECO:0000256" key="8">
    <source>
        <dbReference type="SAM" id="MobiDB-lite"/>
    </source>
</evidence>
<reference evidence="13" key="1">
    <citation type="submission" date="2020-03" db="EMBL/GenBank/DDBJ databases">
        <title>Evolution of repeat sequences and sex chromosomes of tilapia species revealed by chromosome-level genomes.</title>
        <authorList>
            <person name="Xu L."/>
            <person name="Tao W."/>
            <person name="Wang D."/>
            <person name="Zhou Q."/>
        </authorList>
    </citation>
    <scope>NUCLEOTIDE SEQUENCE [LARGE SCALE GENOMIC DNA]</scope>
    <source>
        <strain evidence="13">Israel</strain>
    </source>
</reference>
<proteinExistence type="predicted"/>
<dbReference type="Pfam" id="PF00530">
    <property type="entry name" value="SRCR"/>
    <property type="match status" value="1"/>
</dbReference>
<dbReference type="InterPro" id="IPR007110">
    <property type="entry name" value="Ig-like_dom"/>
</dbReference>
<dbReference type="Gene3D" id="3.10.250.10">
    <property type="entry name" value="SRCR-like domain"/>
    <property type="match status" value="1"/>
</dbReference>
<dbReference type="PANTHER" id="PTHR48071:SF15">
    <property type="entry name" value="SRCR DOMAIN-CONTAINING PROTEIN"/>
    <property type="match status" value="1"/>
</dbReference>
<reference evidence="12" key="3">
    <citation type="submission" date="2025-09" db="UniProtKB">
        <authorList>
            <consortium name="Ensembl"/>
        </authorList>
    </citation>
    <scope>IDENTIFICATION</scope>
</reference>
<feature type="compositionally biased region" description="Acidic residues" evidence="8">
    <location>
        <begin position="360"/>
        <end position="374"/>
    </location>
</feature>
<feature type="disulfide bond" evidence="7">
    <location>
        <begin position="65"/>
        <end position="129"/>
    </location>
</feature>
<feature type="transmembrane region" description="Helical" evidence="9">
    <location>
        <begin position="250"/>
        <end position="276"/>
    </location>
</feature>
<dbReference type="SUPFAM" id="SSF56487">
    <property type="entry name" value="SRCR-like"/>
    <property type="match status" value="1"/>
</dbReference>
<feature type="compositionally biased region" description="Acidic residues" evidence="8">
    <location>
        <begin position="396"/>
        <end position="410"/>
    </location>
</feature>
<evidence type="ECO:0008006" key="14">
    <source>
        <dbReference type="Google" id="ProtNLM"/>
    </source>
</evidence>
<dbReference type="PANTHER" id="PTHR48071">
    <property type="entry name" value="SRCR DOMAIN-CONTAINING PROTEIN"/>
    <property type="match status" value="1"/>
</dbReference>
<comment type="subcellular location">
    <subcellularLocation>
        <location evidence="1">Secreted</location>
    </subcellularLocation>
</comment>
<keyword evidence="3" id="KW-0732">Signal</keyword>
<keyword evidence="9" id="KW-0812">Transmembrane</keyword>
<dbReference type="GO" id="GO:0005615">
    <property type="term" value="C:extracellular space"/>
    <property type="evidence" value="ECO:0007669"/>
    <property type="project" value="TreeGrafter"/>
</dbReference>
<feature type="domain" description="SRCR" evidence="10">
    <location>
        <begin position="41"/>
        <end position="140"/>
    </location>
</feature>
<keyword evidence="9" id="KW-0472">Membrane</keyword>
<evidence type="ECO:0000256" key="3">
    <source>
        <dbReference type="ARBA" id="ARBA00022729"/>
    </source>
</evidence>
<evidence type="ECO:0000256" key="9">
    <source>
        <dbReference type="SAM" id="Phobius"/>
    </source>
</evidence>
<feature type="domain" description="Ig-like" evidence="11">
    <location>
        <begin position="146"/>
        <end position="235"/>
    </location>
</feature>
<dbReference type="PRINTS" id="PR00258">
    <property type="entry name" value="SPERACTRCPTR"/>
</dbReference>
<keyword evidence="4" id="KW-0677">Repeat</keyword>
<dbReference type="GO" id="GO:0005886">
    <property type="term" value="C:plasma membrane"/>
    <property type="evidence" value="ECO:0007669"/>
    <property type="project" value="TreeGrafter"/>
</dbReference>
<dbReference type="InterPro" id="IPR036179">
    <property type="entry name" value="Ig-like_dom_sf"/>
</dbReference>
<dbReference type="GO" id="GO:0004252">
    <property type="term" value="F:serine-type endopeptidase activity"/>
    <property type="evidence" value="ECO:0007669"/>
    <property type="project" value="TreeGrafter"/>
</dbReference>
<reference evidence="12" key="2">
    <citation type="submission" date="2025-08" db="UniProtKB">
        <authorList>
            <consortium name="Ensembl"/>
        </authorList>
    </citation>
    <scope>IDENTIFICATION</scope>
</reference>
<feature type="disulfide bond" evidence="7">
    <location>
        <begin position="78"/>
        <end position="139"/>
    </location>
</feature>
<feature type="compositionally biased region" description="Basic and acidic residues" evidence="8">
    <location>
        <begin position="447"/>
        <end position="456"/>
    </location>
</feature>
<dbReference type="SUPFAM" id="SSF48726">
    <property type="entry name" value="Immunoglobulin"/>
    <property type="match status" value="1"/>
</dbReference>
<keyword evidence="5 7" id="KW-1015">Disulfide bond</keyword>
<dbReference type="FunFam" id="3.10.250.10:FF:000002">
    <property type="entry name" value="Scavenger receptor cysteine-rich type 1 protein M130"/>
    <property type="match status" value="1"/>
</dbReference>
<dbReference type="Proteomes" id="UP000472276">
    <property type="component" value="Unassembled WGS sequence"/>
</dbReference>
<dbReference type="Gene3D" id="2.60.40.10">
    <property type="entry name" value="Immunoglobulins"/>
    <property type="match status" value="1"/>
</dbReference>
<evidence type="ECO:0000313" key="12">
    <source>
        <dbReference type="Ensembl" id="ENSOABP00000074054.1"/>
    </source>
</evidence>
<evidence type="ECO:0000256" key="7">
    <source>
        <dbReference type="PROSITE-ProRule" id="PRU00196"/>
    </source>
</evidence>
<evidence type="ECO:0000256" key="5">
    <source>
        <dbReference type="ARBA" id="ARBA00023157"/>
    </source>
</evidence>
<feature type="compositionally biased region" description="Acidic residues" evidence="8">
    <location>
        <begin position="299"/>
        <end position="309"/>
    </location>
</feature>
<feature type="disulfide bond" evidence="7">
    <location>
        <begin position="109"/>
        <end position="119"/>
    </location>
</feature>
<dbReference type="AlphaFoldDB" id="A0AAZ1Y2K7"/>
<evidence type="ECO:0000259" key="11">
    <source>
        <dbReference type="PROSITE" id="PS50835"/>
    </source>
</evidence>
<dbReference type="InterPro" id="IPR013783">
    <property type="entry name" value="Ig-like_fold"/>
</dbReference>
<sequence>MTHFALTMFSVSIMWTQQRNFYLAIVSYLFISSSASADFDISLVGSARCYGRVEVYNSTSRGKLCDDSWVSNDATVVCRELKCGKALAISQSVNFNSSTEEMWLANVNCSGQETSLTRCPHGAFGKNGCEHNEGVGVVCSETLQQPNISLTSLDGVQVWGPNADAEVTKGHSFVFTCFINSSLNPSHFRLIFSNIPHTKPAVNNSASFSFPVAEYKHQGNYSCVYLITLESQNLTSTESAPIHVVITFPWLLLVYLVVPAAILLLLLVLMVVCLVIRRRRAKQHEGHVQMQITATNRYEDDEEEEEEERDYVNVQPVDRKETNETQEVEEDKTDDHDYENMENEDNYIGCTPLSVSIEDRAEEDTDETSDDDNYENTKDEDNKTGCTPLSVSIEDRAEEDTDETSDDDNYENMKGEDNYKGCTPLSVSIKDRAEEDTDETSDDDNYENIKDEDNYKGRTPLSVSIEDRAEEDTDKPSDDDDDDNENDYENVTEEYAEQTVDIYGQEQEFYQIF</sequence>
<evidence type="ECO:0000313" key="13">
    <source>
        <dbReference type="Proteomes" id="UP000472276"/>
    </source>
</evidence>
<keyword evidence="9" id="KW-1133">Transmembrane helix</keyword>
<keyword evidence="13" id="KW-1185">Reference proteome</keyword>
<dbReference type="InterPro" id="IPR001190">
    <property type="entry name" value="SRCR"/>
</dbReference>
<accession>A0AAZ1Y2K7</accession>